<accession>A0A174N2G7</accession>
<dbReference type="Proteomes" id="UP000095657">
    <property type="component" value="Unassembled WGS sequence"/>
</dbReference>
<proteinExistence type="predicted"/>
<dbReference type="STRING" id="47678.ERS852494_02173"/>
<evidence type="ECO:0000313" key="1">
    <source>
        <dbReference type="EMBL" id="CUP40285.1"/>
    </source>
</evidence>
<organism evidence="1 2">
    <name type="scientific">Bacteroides caccae</name>
    <dbReference type="NCBI Taxonomy" id="47678"/>
    <lineage>
        <taxon>Bacteria</taxon>
        <taxon>Pseudomonadati</taxon>
        <taxon>Bacteroidota</taxon>
        <taxon>Bacteroidia</taxon>
        <taxon>Bacteroidales</taxon>
        <taxon>Bacteroidaceae</taxon>
        <taxon>Bacteroides</taxon>
    </lineage>
</organism>
<sequence length="194" mass="22582">MKKIIYKGTIEENDYNRVKDIDSENYITPNGKTVLPKLTQMPLRDLAILNFTSENELKKYYTGNEEYFSYSVVELMLDTRIQARNLSRHKVSSFEDALYLLYTYSEEIPQADDPKYLSILIAADILNVEEEDIIEEARRDNKLYSDEDKNLFVPVRWIGDWYNDALATLGVSSVIYIQTGETGKVKILIERDLE</sequence>
<evidence type="ECO:0000313" key="2">
    <source>
        <dbReference type="Proteomes" id="UP000095657"/>
    </source>
</evidence>
<dbReference type="AlphaFoldDB" id="A0A174N2G7"/>
<dbReference type="EMBL" id="CZAI01000004">
    <property type="protein sequence ID" value="CUP40285.1"/>
    <property type="molecule type" value="Genomic_DNA"/>
</dbReference>
<name>A0A174N2G7_9BACE</name>
<gene>
    <name evidence="1" type="ORF">ERS852494_02173</name>
</gene>
<protein>
    <submittedName>
        <fullName evidence="1">Uncharacterized protein</fullName>
    </submittedName>
</protein>
<dbReference type="RefSeq" id="WP_055171803.1">
    <property type="nucleotide sequence ID" value="NZ_CZAI01000004.1"/>
</dbReference>
<reference evidence="1 2" key="1">
    <citation type="submission" date="2015-09" db="EMBL/GenBank/DDBJ databases">
        <authorList>
            <consortium name="Pathogen Informatics"/>
        </authorList>
    </citation>
    <scope>NUCLEOTIDE SEQUENCE [LARGE SCALE GENOMIC DNA]</scope>
    <source>
        <strain evidence="1 2">2789STDY5834880</strain>
    </source>
</reference>